<feature type="domain" description="Heterokaryon incompatibility" evidence="1">
    <location>
        <begin position="50"/>
        <end position="185"/>
    </location>
</feature>
<evidence type="ECO:0000313" key="3">
    <source>
        <dbReference type="Proteomes" id="UP000308671"/>
    </source>
</evidence>
<dbReference type="InterPro" id="IPR010730">
    <property type="entry name" value="HET"/>
</dbReference>
<accession>A0A4S8REH9</accession>
<keyword evidence="3" id="KW-1185">Reference proteome</keyword>
<dbReference type="SUPFAM" id="SSF140860">
    <property type="entry name" value="Pseudo ankyrin repeat-like"/>
    <property type="match status" value="1"/>
</dbReference>
<evidence type="ECO:0000259" key="1">
    <source>
        <dbReference type="Pfam" id="PF06985"/>
    </source>
</evidence>
<organism evidence="2 3">
    <name type="scientific">Botrytis galanthina</name>
    <dbReference type="NCBI Taxonomy" id="278940"/>
    <lineage>
        <taxon>Eukaryota</taxon>
        <taxon>Fungi</taxon>
        <taxon>Dikarya</taxon>
        <taxon>Ascomycota</taxon>
        <taxon>Pezizomycotina</taxon>
        <taxon>Leotiomycetes</taxon>
        <taxon>Helotiales</taxon>
        <taxon>Sclerotiniaceae</taxon>
        <taxon>Botrytis</taxon>
    </lineage>
</organism>
<dbReference type="Gene3D" id="1.20.5.340">
    <property type="match status" value="2"/>
</dbReference>
<gene>
    <name evidence="2" type="ORF">BGAL_0065g00380</name>
</gene>
<comment type="caution">
    <text evidence="2">The sequence shown here is derived from an EMBL/GenBank/DDBJ whole genome shotgun (WGS) entry which is preliminary data.</text>
</comment>
<dbReference type="PANTHER" id="PTHR24148:SF78">
    <property type="entry name" value="HETEROKARYON INCOMPATIBILITY DOMAIN-CONTAINING PROTEIN"/>
    <property type="match status" value="1"/>
</dbReference>
<dbReference type="InterPro" id="IPR011990">
    <property type="entry name" value="TPR-like_helical_dom_sf"/>
</dbReference>
<dbReference type="Proteomes" id="UP000308671">
    <property type="component" value="Unassembled WGS sequence"/>
</dbReference>
<name>A0A4S8REH9_9HELO</name>
<dbReference type="OrthoDB" id="194358at2759"/>
<dbReference type="Pfam" id="PF06985">
    <property type="entry name" value="HET"/>
    <property type="match status" value="1"/>
</dbReference>
<dbReference type="Gene3D" id="1.25.40.10">
    <property type="entry name" value="Tetratricopeptide repeat domain"/>
    <property type="match status" value="1"/>
</dbReference>
<dbReference type="PANTHER" id="PTHR24148">
    <property type="entry name" value="ANKYRIN REPEAT DOMAIN-CONTAINING PROTEIN 39 HOMOLOG-RELATED"/>
    <property type="match status" value="1"/>
</dbReference>
<protein>
    <recommendedName>
        <fullName evidence="1">Heterokaryon incompatibility domain-containing protein</fullName>
    </recommendedName>
</protein>
<evidence type="ECO:0000313" key="2">
    <source>
        <dbReference type="EMBL" id="THV52909.1"/>
    </source>
</evidence>
<dbReference type="Pfam" id="PF23397">
    <property type="entry name" value="DUF7104"/>
    <property type="match status" value="8"/>
</dbReference>
<dbReference type="AlphaFoldDB" id="A0A4S8REH9"/>
<reference evidence="2 3" key="1">
    <citation type="submission" date="2017-12" db="EMBL/GenBank/DDBJ databases">
        <title>Comparative genomics of Botrytis spp.</title>
        <authorList>
            <person name="Valero-Jimenez C.A."/>
            <person name="Tapia P."/>
            <person name="Veloso J."/>
            <person name="Silva-Moreno E."/>
            <person name="Staats M."/>
            <person name="Valdes J.H."/>
            <person name="Van Kan J.A.L."/>
        </authorList>
    </citation>
    <scope>NUCLEOTIDE SEQUENCE [LARGE SCALE GENOMIC DNA]</scope>
    <source>
        <strain evidence="2 3">MUCL435</strain>
    </source>
</reference>
<proteinExistence type="predicted"/>
<dbReference type="EMBL" id="PQXL01000065">
    <property type="protein sequence ID" value="THV52909.1"/>
    <property type="molecule type" value="Genomic_DNA"/>
</dbReference>
<dbReference type="InterPro" id="IPR055530">
    <property type="entry name" value="DUF7104"/>
</dbReference>
<dbReference type="InterPro" id="IPR052895">
    <property type="entry name" value="HetReg/Transcr_Mod"/>
</dbReference>
<sequence>MPQYSYSTDPLDSGSIRLLGLMPAKDLSSPIHCRLHDYSLRESDRGIHLYEALSYVWGSPENPKVVNINNCSLSVTANLYTALIHLRDCTFERIIWVDSICINQEDNTEKGQQIQLMAEIYGQANRVVVYLGDEANDSNQALESIRVAAEGESSEGESLDRGVNEMNQRGVLELLKRPWFERIWANSTQVLQEVGFAQQILIMCGSATIDGYTFSTGFSQLFYNRHSDLLDLIRPVMYLIRGAIFRPKHGIRSSGALSLGELLDMYHTRMATKLHDKVYALLSMSSDAPNLAGLLPDYKVTWTTLLKRLVKFTLSKDISVKAWEGKEVVLVESKGYILGHVLSIDIDSTGYERQCVQIDFNNHPESLYYYQEYKSRWIIQASAKSIRQGDLVCFLRGASKPSIIRTYEDYFAIIVIAVPLNEHTKRNSGSVESPHSLLSARRFTRDFLLIWNWKQSPKSLQGQAEYENKIESYPLVSEYLKADTNRVVNSINVALALGDTRNYIIAKDILQRRIKNYEEMLGQENLLILALKEALACIYYHQRRIMKAEAFLMQIVQIRSSLQGKDHPDTLSSIAKLGLVYMAGKNMEGRHEMTISNKIENNTQMSEEDMIQVGKSCDRKMMKLVLDLEKKNFEITENVLEAVAKNDSSGYEVMELLLAQEEFFFKVTENVVKAAAKNHDGGYEIVKLLIERRGEEITITTQIMNNAVGNLENGYQIVKFLLENGHEEITITEDTVKIALKNKSCGYDIVVMLLFEKRGKEITITEGLLIAVAENYRDGYEIMMLLLWKRGKEITITEELLTAVASNGYSGSKIMKLLFEKRGKEITITEEIMKAAAGNPSHGRDMIRLLLDKRGEEVTITDEVFKVAEGLSFLSEEAMELLLKRQATNVIIPEWMFQTATKDE</sequence>